<dbReference type="SMART" id="SM00895">
    <property type="entry name" value="FCD"/>
    <property type="match status" value="1"/>
</dbReference>
<protein>
    <recommendedName>
        <fullName evidence="4">HTH gntR-type domain-containing protein</fullName>
    </recommendedName>
</protein>
<dbReference type="InterPro" id="IPR011711">
    <property type="entry name" value="GntR_C"/>
</dbReference>
<keyword evidence="3" id="KW-0804">Transcription</keyword>
<dbReference type="SMART" id="SM00345">
    <property type="entry name" value="HTH_GNTR"/>
    <property type="match status" value="1"/>
</dbReference>
<dbReference type="PANTHER" id="PTHR43537">
    <property type="entry name" value="TRANSCRIPTIONAL REGULATOR, GNTR FAMILY"/>
    <property type="match status" value="1"/>
</dbReference>
<evidence type="ECO:0000256" key="2">
    <source>
        <dbReference type="ARBA" id="ARBA00023125"/>
    </source>
</evidence>
<dbReference type="InterPro" id="IPR036388">
    <property type="entry name" value="WH-like_DNA-bd_sf"/>
</dbReference>
<dbReference type="Pfam" id="PF00392">
    <property type="entry name" value="GntR"/>
    <property type="match status" value="1"/>
</dbReference>
<evidence type="ECO:0000256" key="1">
    <source>
        <dbReference type="ARBA" id="ARBA00023015"/>
    </source>
</evidence>
<organism evidence="5 6">
    <name type="scientific">Devosia elaeis</name>
    <dbReference type="NCBI Taxonomy" id="1770058"/>
    <lineage>
        <taxon>Bacteria</taxon>
        <taxon>Pseudomonadati</taxon>
        <taxon>Pseudomonadota</taxon>
        <taxon>Alphaproteobacteria</taxon>
        <taxon>Hyphomicrobiales</taxon>
        <taxon>Devosiaceae</taxon>
        <taxon>Devosia</taxon>
    </lineage>
</organism>
<keyword evidence="6" id="KW-1185">Reference proteome</keyword>
<proteinExistence type="predicted"/>
<dbReference type="STRING" id="1770058.A3840_09885"/>
<evidence type="ECO:0000313" key="5">
    <source>
        <dbReference type="EMBL" id="OAM77457.1"/>
    </source>
</evidence>
<dbReference type="Gene3D" id="1.10.10.10">
    <property type="entry name" value="Winged helix-like DNA-binding domain superfamily/Winged helix DNA-binding domain"/>
    <property type="match status" value="1"/>
</dbReference>
<evidence type="ECO:0000256" key="3">
    <source>
        <dbReference type="ARBA" id="ARBA00023163"/>
    </source>
</evidence>
<dbReference type="Pfam" id="PF07729">
    <property type="entry name" value="FCD"/>
    <property type="match status" value="1"/>
</dbReference>
<dbReference type="SUPFAM" id="SSF48008">
    <property type="entry name" value="GntR ligand-binding domain-like"/>
    <property type="match status" value="1"/>
</dbReference>
<dbReference type="OrthoDB" id="9788098at2"/>
<evidence type="ECO:0000313" key="6">
    <source>
        <dbReference type="Proteomes" id="UP000078389"/>
    </source>
</evidence>
<dbReference type="EMBL" id="LVVY01000084">
    <property type="protein sequence ID" value="OAM77457.1"/>
    <property type="molecule type" value="Genomic_DNA"/>
</dbReference>
<comment type="caution">
    <text evidence="5">The sequence shown here is derived from an EMBL/GenBank/DDBJ whole genome shotgun (WGS) entry which is preliminary data.</text>
</comment>
<dbReference type="InterPro" id="IPR000524">
    <property type="entry name" value="Tscrpt_reg_HTH_GntR"/>
</dbReference>
<dbReference type="GO" id="GO:0003700">
    <property type="term" value="F:DNA-binding transcription factor activity"/>
    <property type="evidence" value="ECO:0007669"/>
    <property type="project" value="InterPro"/>
</dbReference>
<dbReference type="InterPro" id="IPR008920">
    <property type="entry name" value="TF_FadR/GntR_C"/>
</dbReference>
<keyword evidence="2" id="KW-0238">DNA-binding</keyword>
<dbReference type="RefSeq" id="WP_067455620.1">
    <property type="nucleotide sequence ID" value="NZ_LVVY01000084.1"/>
</dbReference>
<dbReference type="SUPFAM" id="SSF46785">
    <property type="entry name" value="Winged helix' DNA-binding domain"/>
    <property type="match status" value="1"/>
</dbReference>
<dbReference type="InterPro" id="IPR036390">
    <property type="entry name" value="WH_DNA-bd_sf"/>
</dbReference>
<dbReference type="AlphaFoldDB" id="A0A178HXS4"/>
<feature type="domain" description="HTH gntR-type" evidence="4">
    <location>
        <begin position="9"/>
        <end position="75"/>
    </location>
</feature>
<dbReference type="PANTHER" id="PTHR43537:SF24">
    <property type="entry name" value="GLUCONATE OPERON TRANSCRIPTIONAL REPRESSOR"/>
    <property type="match status" value="1"/>
</dbReference>
<dbReference type="PROSITE" id="PS50949">
    <property type="entry name" value="HTH_GNTR"/>
    <property type="match status" value="1"/>
</dbReference>
<keyword evidence="1" id="KW-0805">Transcription regulation</keyword>
<reference evidence="5 6" key="1">
    <citation type="submission" date="2016-03" db="EMBL/GenBank/DDBJ databases">
        <title>Genome sequencing of Devosia sp. S37.</title>
        <authorList>
            <person name="Mohd Nor M."/>
        </authorList>
    </citation>
    <scope>NUCLEOTIDE SEQUENCE [LARGE SCALE GENOMIC DNA]</scope>
    <source>
        <strain evidence="5 6">S37</strain>
    </source>
</reference>
<name>A0A178HXS4_9HYPH</name>
<accession>A0A178HXS4</accession>
<gene>
    <name evidence="5" type="ORF">A3840_09885</name>
</gene>
<dbReference type="GO" id="GO:0003677">
    <property type="term" value="F:DNA binding"/>
    <property type="evidence" value="ECO:0007669"/>
    <property type="project" value="UniProtKB-KW"/>
</dbReference>
<dbReference type="Gene3D" id="1.20.120.530">
    <property type="entry name" value="GntR ligand-binding domain-like"/>
    <property type="match status" value="1"/>
</dbReference>
<evidence type="ECO:0000259" key="4">
    <source>
        <dbReference type="PROSITE" id="PS50949"/>
    </source>
</evidence>
<dbReference type="Proteomes" id="UP000078389">
    <property type="component" value="Unassembled WGS sequence"/>
</dbReference>
<sequence>MAKTYLEKTGLAEQAYAEIRILILDQVIPAGQVVSIDTLAAQLGVSQTPIREALSKLEGDGLVEKLRTGRYKAAPPLIFKDYADLYYMRLLLEPKAAALAAHNRTDETIATLEEAVDRISAAGRGMKSEVFIGFVEADALFHQTIARDCGNKFIAAGLFQLQANLRVGPFYRDRGVVDAEAVIRDHTEILKAIKAGDAEAAEVQMQRHIERARDLILGWLKTQPEQGSQARTQQE</sequence>